<dbReference type="RefSeq" id="WP_159546045.1">
    <property type="nucleotide sequence ID" value="NZ_CP047156.1"/>
</dbReference>
<dbReference type="Pfam" id="PF11377">
    <property type="entry name" value="DUF3180"/>
    <property type="match status" value="1"/>
</dbReference>
<feature type="transmembrane region" description="Helical" evidence="1">
    <location>
        <begin position="123"/>
        <end position="142"/>
    </location>
</feature>
<sequence length="159" mass="16674">MTPQPSIRPTRIQTLIALAVALSLLSWAVVSGWYGDIPPFEWFMPVGIGLVAAGELFGGRVLKRRIEGTDGAPPPDPLVAARVVVLGKASAYLGAGFAGLWAGAALYPASQWGYLLSAKTDTVVALVGVALSVALTCTGLWLESITRIKASDDDDRGPR</sequence>
<proteinExistence type="predicted"/>
<keyword evidence="1" id="KW-1133">Transmembrane helix</keyword>
<dbReference type="AlphaFoldDB" id="A0A7L4YQ18"/>
<feature type="transmembrane region" description="Helical" evidence="1">
    <location>
        <begin position="42"/>
        <end position="62"/>
    </location>
</feature>
<keyword evidence="3" id="KW-1185">Reference proteome</keyword>
<evidence type="ECO:0000313" key="3">
    <source>
        <dbReference type="Proteomes" id="UP000463857"/>
    </source>
</evidence>
<dbReference type="EMBL" id="CP047156">
    <property type="protein sequence ID" value="QHC01003.1"/>
    <property type="molecule type" value="Genomic_DNA"/>
</dbReference>
<dbReference type="InterPro" id="IPR021517">
    <property type="entry name" value="DUF3180"/>
</dbReference>
<accession>A0A7L4YQ18</accession>
<feature type="transmembrane region" description="Helical" evidence="1">
    <location>
        <begin position="12"/>
        <end position="30"/>
    </location>
</feature>
<dbReference type="KEGG" id="eke:EK0264_12370"/>
<organism evidence="2 3">
    <name type="scientific">Epidermidibacterium keratini</name>
    <dbReference type="NCBI Taxonomy" id="1891644"/>
    <lineage>
        <taxon>Bacteria</taxon>
        <taxon>Bacillati</taxon>
        <taxon>Actinomycetota</taxon>
        <taxon>Actinomycetes</taxon>
        <taxon>Sporichthyales</taxon>
        <taxon>Sporichthyaceae</taxon>
        <taxon>Epidermidibacterium</taxon>
    </lineage>
</organism>
<evidence type="ECO:0000256" key="1">
    <source>
        <dbReference type="SAM" id="Phobius"/>
    </source>
</evidence>
<reference evidence="2 3" key="1">
    <citation type="journal article" date="2018" name="Int. J. Syst. Evol. Microbiol.">
        <title>Epidermidibacterium keratini gen. nov., sp. nov., a member of the family Sporichthyaceae, isolated from keratin epidermis.</title>
        <authorList>
            <person name="Lee D.G."/>
            <person name="Trujillo M.E."/>
            <person name="Kang S."/>
            <person name="Nam J.J."/>
            <person name="Kim Y.J."/>
        </authorList>
    </citation>
    <scope>NUCLEOTIDE SEQUENCE [LARGE SCALE GENOMIC DNA]</scope>
    <source>
        <strain evidence="2 3">EPI-7</strain>
    </source>
</reference>
<protein>
    <submittedName>
        <fullName evidence="2">DUF3180 family protein</fullName>
    </submittedName>
</protein>
<dbReference type="OrthoDB" id="3825558at2"/>
<name>A0A7L4YQ18_9ACTN</name>
<keyword evidence="1" id="KW-0812">Transmembrane</keyword>
<evidence type="ECO:0000313" key="2">
    <source>
        <dbReference type="EMBL" id="QHC01003.1"/>
    </source>
</evidence>
<keyword evidence="1" id="KW-0472">Membrane</keyword>
<feature type="transmembrane region" description="Helical" evidence="1">
    <location>
        <begin position="83"/>
        <end position="103"/>
    </location>
</feature>
<dbReference type="InParanoid" id="A0A7L4YQ18"/>
<gene>
    <name evidence="2" type="ORF">EK0264_12370</name>
</gene>
<dbReference type="Proteomes" id="UP000463857">
    <property type="component" value="Chromosome"/>
</dbReference>